<gene>
    <name evidence="1" type="ORF">QE152_g29925</name>
</gene>
<accession>A0AAW1JFE9</accession>
<dbReference type="EMBL" id="JASPKY010000391">
    <property type="protein sequence ID" value="KAK9702478.1"/>
    <property type="molecule type" value="Genomic_DNA"/>
</dbReference>
<dbReference type="AlphaFoldDB" id="A0AAW1JFE9"/>
<sequence length="144" mass="16384">MNGGSHWRRGKFFRTSENTGTGCVMNGGTRDYMVFHLNINSLRNKVCDLEVLIQELNQPEVLCITEHCLVEEEVNEVIVPGYNSISWNCRRIQKGGGSVIFVNSDTKVDRFVPDVTPIEKDFEFCCIKLMLLRLKKTLNSAVLN</sequence>
<dbReference type="Proteomes" id="UP001458880">
    <property type="component" value="Unassembled WGS sequence"/>
</dbReference>
<dbReference type="SUPFAM" id="SSF56219">
    <property type="entry name" value="DNase I-like"/>
    <property type="match status" value="1"/>
</dbReference>
<name>A0AAW1JFE9_POPJA</name>
<organism evidence="1 2">
    <name type="scientific">Popillia japonica</name>
    <name type="common">Japanese beetle</name>
    <dbReference type="NCBI Taxonomy" id="7064"/>
    <lineage>
        <taxon>Eukaryota</taxon>
        <taxon>Metazoa</taxon>
        <taxon>Ecdysozoa</taxon>
        <taxon>Arthropoda</taxon>
        <taxon>Hexapoda</taxon>
        <taxon>Insecta</taxon>
        <taxon>Pterygota</taxon>
        <taxon>Neoptera</taxon>
        <taxon>Endopterygota</taxon>
        <taxon>Coleoptera</taxon>
        <taxon>Polyphaga</taxon>
        <taxon>Scarabaeiformia</taxon>
        <taxon>Scarabaeidae</taxon>
        <taxon>Rutelinae</taxon>
        <taxon>Popillia</taxon>
    </lineage>
</organism>
<dbReference type="Gene3D" id="3.60.10.10">
    <property type="entry name" value="Endonuclease/exonuclease/phosphatase"/>
    <property type="match status" value="1"/>
</dbReference>
<proteinExistence type="predicted"/>
<reference evidence="1 2" key="1">
    <citation type="journal article" date="2024" name="BMC Genomics">
        <title>De novo assembly and annotation of Popillia japonica's genome with initial clues to its potential as an invasive pest.</title>
        <authorList>
            <person name="Cucini C."/>
            <person name="Boschi S."/>
            <person name="Funari R."/>
            <person name="Cardaioli E."/>
            <person name="Iannotti N."/>
            <person name="Marturano G."/>
            <person name="Paoli F."/>
            <person name="Bruttini M."/>
            <person name="Carapelli A."/>
            <person name="Frati F."/>
            <person name="Nardi F."/>
        </authorList>
    </citation>
    <scope>NUCLEOTIDE SEQUENCE [LARGE SCALE GENOMIC DNA]</scope>
    <source>
        <strain evidence="1">DMR45628</strain>
    </source>
</reference>
<protein>
    <submittedName>
        <fullName evidence="1">Uncharacterized protein</fullName>
    </submittedName>
</protein>
<comment type="caution">
    <text evidence="1">The sequence shown here is derived from an EMBL/GenBank/DDBJ whole genome shotgun (WGS) entry which is preliminary data.</text>
</comment>
<evidence type="ECO:0000313" key="2">
    <source>
        <dbReference type="Proteomes" id="UP001458880"/>
    </source>
</evidence>
<dbReference type="InterPro" id="IPR036691">
    <property type="entry name" value="Endo/exonu/phosph_ase_sf"/>
</dbReference>
<keyword evidence="2" id="KW-1185">Reference proteome</keyword>
<evidence type="ECO:0000313" key="1">
    <source>
        <dbReference type="EMBL" id="KAK9702478.1"/>
    </source>
</evidence>